<evidence type="ECO:0000259" key="1">
    <source>
        <dbReference type="Pfam" id="PF14479"/>
    </source>
</evidence>
<organism evidence="2 3">
    <name type="scientific">Stachybotrys elegans</name>
    <dbReference type="NCBI Taxonomy" id="80388"/>
    <lineage>
        <taxon>Eukaryota</taxon>
        <taxon>Fungi</taxon>
        <taxon>Dikarya</taxon>
        <taxon>Ascomycota</taxon>
        <taxon>Pezizomycotina</taxon>
        <taxon>Sordariomycetes</taxon>
        <taxon>Hypocreomycetidae</taxon>
        <taxon>Hypocreales</taxon>
        <taxon>Stachybotryaceae</taxon>
        <taxon>Stachybotrys</taxon>
    </lineage>
</organism>
<dbReference type="Proteomes" id="UP000813444">
    <property type="component" value="Unassembled WGS sequence"/>
</dbReference>
<dbReference type="OrthoDB" id="20872at2759"/>
<dbReference type="Gene3D" id="1.20.120.1020">
    <property type="entry name" value="Prion-inhibition and propagation, HeLo domain"/>
    <property type="match status" value="1"/>
</dbReference>
<proteinExistence type="predicted"/>
<dbReference type="PANTHER" id="PTHR37542:SF3">
    <property type="entry name" value="PRION-INHIBITION AND PROPAGATION HELO DOMAIN-CONTAINING PROTEIN"/>
    <property type="match status" value="1"/>
</dbReference>
<gene>
    <name evidence="2" type="ORF">B0I35DRAFT_404755</name>
</gene>
<sequence length="292" mass="33044">MEVAALIISGAVTLPKLFRVVADCYGLIELGRNFENDFGQCRLKIDVLQNRLVRWSEAVDLHNNPRFNEDSTDADKEVKKTHRLLNEIGDHLRTAIRATDNYEADRDPDAVEPKCMEAGDLQPAEKRLHTHLRDRIHHRLNRMTKHAGAVVNKAKWVIYKADQLGKLIKESAELIDQLENLWPVKDDYEKLVKADIEDVKETEVLKVLHEAARSVDEALAEKAMASLLPGAVNRNWLRKATLSEDGFLHVGNTVTNMTASGLVNESDELVIKGSSRMHIGNQYGHRGMWESK</sequence>
<accession>A0A8K0WZ48</accession>
<keyword evidence="2" id="KW-0640">Prion</keyword>
<dbReference type="EMBL" id="JAGPNK010000001">
    <property type="protein sequence ID" value="KAH7329551.1"/>
    <property type="molecule type" value="Genomic_DNA"/>
</dbReference>
<reference evidence="2" key="1">
    <citation type="journal article" date="2021" name="Nat. Commun.">
        <title>Genetic determinants of endophytism in the Arabidopsis root mycobiome.</title>
        <authorList>
            <person name="Mesny F."/>
            <person name="Miyauchi S."/>
            <person name="Thiergart T."/>
            <person name="Pickel B."/>
            <person name="Atanasova L."/>
            <person name="Karlsson M."/>
            <person name="Huettel B."/>
            <person name="Barry K.W."/>
            <person name="Haridas S."/>
            <person name="Chen C."/>
            <person name="Bauer D."/>
            <person name="Andreopoulos W."/>
            <person name="Pangilinan J."/>
            <person name="LaButti K."/>
            <person name="Riley R."/>
            <person name="Lipzen A."/>
            <person name="Clum A."/>
            <person name="Drula E."/>
            <person name="Henrissat B."/>
            <person name="Kohler A."/>
            <person name="Grigoriev I.V."/>
            <person name="Martin F.M."/>
            <person name="Hacquard S."/>
        </authorList>
    </citation>
    <scope>NUCLEOTIDE SEQUENCE</scope>
    <source>
        <strain evidence="2">MPI-CAGE-CH-0235</strain>
    </source>
</reference>
<feature type="domain" description="Prion-inhibition and propagation HeLo" evidence="1">
    <location>
        <begin position="8"/>
        <end position="208"/>
    </location>
</feature>
<dbReference type="InterPro" id="IPR029498">
    <property type="entry name" value="HeLo_dom"/>
</dbReference>
<name>A0A8K0WZ48_9HYPO</name>
<dbReference type="AlphaFoldDB" id="A0A8K0WZ48"/>
<dbReference type="Pfam" id="PF14479">
    <property type="entry name" value="HeLo"/>
    <property type="match status" value="1"/>
</dbReference>
<comment type="caution">
    <text evidence="2">The sequence shown here is derived from an EMBL/GenBank/DDBJ whole genome shotgun (WGS) entry which is preliminary data.</text>
</comment>
<dbReference type="InterPro" id="IPR038305">
    <property type="entry name" value="HeLo_sf"/>
</dbReference>
<keyword evidence="3" id="KW-1185">Reference proteome</keyword>
<evidence type="ECO:0000313" key="3">
    <source>
        <dbReference type="Proteomes" id="UP000813444"/>
    </source>
</evidence>
<evidence type="ECO:0000313" key="2">
    <source>
        <dbReference type="EMBL" id="KAH7329551.1"/>
    </source>
</evidence>
<dbReference type="PANTHER" id="PTHR37542">
    <property type="entry name" value="HELO DOMAIN-CONTAINING PROTEIN-RELATED"/>
    <property type="match status" value="1"/>
</dbReference>
<protein>
    <submittedName>
        <fullName evidence="2">Prion-inhibition and propagation-domain-containing protein</fullName>
    </submittedName>
</protein>
<keyword evidence="2" id="KW-0034">Amyloid</keyword>